<organism evidence="2 3">
    <name type="scientific">Lentinula guzmanii</name>
    <dbReference type="NCBI Taxonomy" id="2804957"/>
    <lineage>
        <taxon>Eukaryota</taxon>
        <taxon>Fungi</taxon>
        <taxon>Dikarya</taxon>
        <taxon>Basidiomycota</taxon>
        <taxon>Agaricomycotina</taxon>
        <taxon>Agaricomycetes</taxon>
        <taxon>Agaricomycetidae</taxon>
        <taxon>Agaricales</taxon>
        <taxon>Marasmiineae</taxon>
        <taxon>Omphalotaceae</taxon>
        <taxon>Lentinula</taxon>
    </lineage>
</organism>
<proteinExistence type="predicted"/>
<comment type="caution">
    <text evidence="2">The sequence shown here is derived from an EMBL/GenBank/DDBJ whole genome shotgun (WGS) entry which is preliminary data.</text>
</comment>
<protein>
    <submittedName>
        <fullName evidence="2">Uncharacterized protein</fullName>
    </submittedName>
</protein>
<dbReference type="Proteomes" id="UP001176059">
    <property type="component" value="Unassembled WGS sequence"/>
</dbReference>
<reference evidence="2" key="1">
    <citation type="submission" date="2022-08" db="EMBL/GenBank/DDBJ databases">
        <authorList>
            <consortium name="DOE Joint Genome Institute"/>
            <person name="Min B."/>
            <person name="Sierra-Patev S."/>
            <person name="Naranjo-Ortiz M."/>
            <person name="Looney B."/>
            <person name="Konkel Z."/>
            <person name="Slot J.C."/>
            <person name="Sakamoto Y."/>
            <person name="Steenwyk J.L."/>
            <person name="Rokas A."/>
            <person name="Carro J."/>
            <person name="Camarero S."/>
            <person name="Ferreira P."/>
            <person name="Molpeceres G."/>
            <person name="Ruiz-duenas F.J."/>
            <person name="Serrano A."/>
            <person name="Henrissat B."/>
            <person name="Drula E."/>
            <person name="Hughes K.W."/>
            <person name="Mata J.L."/>
            <person name="Ishikawa N.K."/>
            <person name="Vargas-Isla R."/>
            <person name="Ushijima S."/>
            <person name="Smith C.A."/>
            <person name="Ahrendt S."/>
            <person name="Andreopoulos W."/>
            <person name="He G."/>
            <person name="LaButti K."/>
            <person name="Lipzen A."/>
            <person name="Ng V."/>
            <person name="Riley R."/>
            <person name="Sandor L."/>
            <person name="Barry K."/>
            <person name="Martinez A.T."/>
            <person name="Xiao Y."/>
            <person name="Gibbons J.G."/>
            <person name="Terashima K."/>
            <person name="Hibbett D.S."/>
            <person name="Grigoriev I.V."/>
        </authorList>
    </citation>
    <scope>NUCLEOTIDE SEQUENCE</scope>
    <source>
        <strain evidence="2">ET3784</strain>
    </source>
</reference>
<accession>A0AA38N5H6</accession>
<evidence type="ECO:0000313" key="3">
    <source>
        <dbReference type="Proteomes" id="UP001176059"/>
    </source>
</evidence>
<reference evidence="2" key="2">
    <citation type="journal article" date="2023" name="Proc. Natl. Acad. Sci. U.S.A.">
        <title>A global phylogenomic analysis of the shiitake genus Lentinula.</title>
        <authorList>
            <person name="Sierra-Patev S."/>
            <person name="Min B."/>
            <person name="Naranjo-Ortiz M."/>
            <person name="Looney B."/>
            <person name="Konkel Z."/>
            <person name="Slot J.C."/>
            <person name="Sakamoto Y."/>
            <person name="Steenwyk J.L."/>
            <person name="Rokas A."/>
            <person name="Carro J."/>
            <person name="Camarero S."/>
            <person name="Ferreira P."/>
            <person name="Molpeceres G."/>
            <person name="Ruiz-Duenas F.J."/>
            <person name="Serrano A."/>
            <person name="Henrissat B."/>
            <person name="Drula E."/>
            <person name="Hughes K.W."/>
            <person name="Mata J.L."/>
            <person name="Ishikawa N.K."/>
            <person name="Vargas-Isla R."/>
            <person name="Ushijima S."/>
            <person name="Smith C.A."/>
            <person name="Donoghue J."/>
            <person name="Ahrendt S."/>
            <person name="Andreopoulos W."/>
            <person name="He G."/>
            <person name="LaButti K."/>
            <person name="Lipzen A."/>
            <person name="Ng V."/>
            <person name="Riley R."/>
            <person name="Sandor L."/>
            <person name="Barry K."/>
            <person name="Martinez A.T."/>
            <person name="Xiao Y."/>
            <person name="Gibbons J.G."/>
            <person name="Terashima K."/>
            <person name="Grigoriev I.V."/>
            <person name="Hibbett D."/>
        </authorList>
    </citation>
    <scope>NUCLEOTIDE SEQUENCE</scope>
    <source>
        <strain evidence="2">ET3784</strain>
    </source>
</reference>
<sequence length="569" mass="63369">MSNSGFTPESLSQSSSTIYTSLTNLGLPKDLVTLNDFLHVYRHGGPLSDAILFFSEHFKGRECVNEARRDLLDITESRGESRTRISKCSERPERSPGDVALSRLAKAKKDMGVYSSMLQDKLRAGEEAEIHVNTLKYQLSIRRRVNILLDSVEKKEKERIERFEEIGRSLVELRKKKKLTQIPNLEQIKYEANIQESSNREAFTFASKLNLKKPRHTRDALIVLNAYHLRLAKLSAHLSPSYNHGASQAARDTASHIYTTTSTHPPASGRAPLGRNPVRTPSVVATNNASSFRSENITAAENQLRGLVAQKLGVEDGGDDPEIGRVFHGFVKIAKARTLQRIRYTSSMGIIDAQNAPETISGKELDRLATEVNQKVTALQDASSVSLNLAYGVEEAFVCLTNFKTTTIPALRESLRSQSQSIPGYIDCLRAHIVTETGRDLQGVAQRKTKNSPTLFSDEVREILGLGVTVTSDKVLKEAERLIKHTHTKSQYLESIQLRPHASLLSTKRTRETEVLASCQLQKLQAEDATEKLLTRKIDKANSLGFGLVQDIEVLLHELNDAVGHERSK</sequence>
<name>A0AA38N5H6_9AGAR</name>
<dbReference type="AlphaFoldDB" id="A0AA38N5H6"/>
<feature type="region of interest" description="Disordered" evidence="1">
    <location>
        <begin position="259"/>
        <end position="280"/>
    </location>
</feature>
<keyword evidence="3" id="KW-1185">Reference proteome</keyword>
<gene>
    <name evidence="2" type="ORF">DFJ43DRAFT_1047021</name>
</gene>
<evidence type="ECO:0000256" key="1">
    <source>
        <dbReference type="SAM" id="MobiDB-lite"/>
    </source>
</evidence>
<dbReference type="EMBL" id="JANVFO010000002">
    <property type="protein sequence ID" value="KAJ3737283.1"/>
    <property type="molecule type" value="Genomic_DNA"/>
</dbReference>
<evidence type="ECO:0000313" key="2">
    <source>
        <dbReference type="EMBL" id="KAJ3737283.1"/>
    </source>
</evidence>